<dbReference type="CDD" id="cd07209">
    <property type="entry name" value="Pat_hypo_Ecoli_Z1214_like"/>
    <property type="match status" value="1"/>
</dbReference>
<dbReference type="InterPro" id="IPR050301">
    <property type="entry name" value="NTE"/>
</dbReference>
<evidence type="ECO:0000256" key="3">
    <source>
        <dbReference type="ARBA" id="ARBA00023098"/>
    </source>
</evidence>
<dbReference type="AlphaFoldDB" id="A0AAU7JNN1"/>
<dbReference type="GO" id="GO:0016042">
    <property type="term" value="P:lipid catabolic process"/>
    <property type="evidence" value="ECO:0007669"/>
    <property type="project" value="UniProtKB-UniRule"/>
</dbReference>
<keyword evidence="1 4" id="KW-0378">Hydrolase</keyword>
<feature type="active site" description="Nucleophile" evidence="4">
    <location>
        <position position="57"/>
    </location>
</feature>
<feature type="short sequence motif" description="GXSXG" evidence="4">
    <location>
        <begin position="55"/>
        <end position="59"/>
    </location>
</feature>
<feature type="domain" description="PNPLA" evidence="6">
    <location>
        <begin position="24"/>
        <end position="227"/>
    </location>
</feature>
<dbReference type="PROSITE" id="PS51635">
    <property type="entry name" value="PNPLA"/>
    <property type="match status" value="1"/>
</dbReference>
<evidence type="ECO:0000256" key="2">
    <source>
        <dbReference type="ARBA" id="ARBA00022963"/>
    </source>
</evidence>
<feature type="short sequence motif" description="DGA/G" evidence="4">
    <location>
        <begin position="214"/>
        <end position="216"/>
    </location>
</feature>
<dbReference type="Pfam" id="PF12536">
    <property type="entry name" value="DUF3734"/>
    <property type="match status" value="1"/>
</dbReference>
<feature type="active site" description="Proton acceptor" evidence="4">
    <location>
        <position position="214"/>
    </location>
</feature>
<dbReference type="SUPFAM" id="SSF52151">
    <property type="entry name" value="FabD/lysophospholipase-like"/>
    <property type="match status" value="1"/>
</dbReference>
<keyword evidence="5" id="KW-0812">Transmembrane</keyword>
<keyword evidence="5" id="KW-0472">Membrane</keyword>
<feature type="short sequence motif" description="GXGXXG" evidence="4">
    <location>
        <begin position="28"/>
        <end position="33"/>
    </location>
</feature>
<keyword evidence="3 4" id="KW-0443">Lipid metabolism</keyword>
<evidence type="ECO:0000259" key="6">
    <source>
        <dbReference type="PROSITE" id="PS51635"/>
    </source>
</evidence>
<dbReference type="PANTHER" id="PTHR14226:SF57">
    <property type="entry name" value="BLR7027 PROTEIN"/>
    <property type="match status" value="1"/>
</dbReference>
<dbReference type="InterPro" id="IPR002641">
    <property type="entry name" value="PNPLA_dom"/>
</dbReference>
<dbReference type="RefSeq" id="WP_406858677.1">
    <property type="nucleotide sequence ID" value="NZ_CP157484.1"/>
</dbReference>
<dbReference type="Pfam" id="PF01734">
    <property type="entry name" value="Patatin"/>
    <property type="match status" value="1"/>
</dbReference>
<evidence type="ECO:0000256" key="5">
    <source>
        <dbReference type="SAM" id="Phobius"/>
    </source>
</evidence>
<feature type="transmembrane region" description="Helical" evidence="5">
    <location>
        <begin position="93"/>
        <end position="114"/>
    </location>
</feature>
<dbReference type="InterPro" id="IPR016035">
    <property type="entry name" value="Acyl_Trfase/lysoPLipase"/>
</dbReference>
<reference evidence="7" key="1">
    <citation type="submission" date="2024-05" db="EMBL/GenBank/DDBJ databases">
        <authorList>
            <person name="Kim S."/>
            <person name="Heo J."/>
            <person name="Choi H."/>
            <person name="Choi Y."/>
            <person name="Kwon S.-W."/>
            <person name="Kim Y."/>
        </authorList>
    </citation>
    <scope>NUCLEOTIDE SEQUENCE</scope>
    <source>
        <strain evidence="7">KACC 23698</strain>
    </source>
</reference>
<evidence type="ECO:0000256" key="1">
    <source>
        <dbReference type="ARBA" id="ARBA00022801"/>
    </source>
</evidence>
<feature type="transmembrane region" description="Helical" evidence="5">
    <location>
        <begin position="52"/>
        <end position="72"/>
    </location>
</feature>
<accession>A0AAU7JNN1</accession>
<keyword evidence="5" id="KW-1133">Transmembrane helix</keyword>
<dbReference type="InterPro" id="IPR021095">
    <property type="entry name" value="DUF3734"/>
</dbReference>
<gene>
    <name evidence="7" type="ORF">ABEG18_22070</name>
</gene>
<dbReference type="Gene3D" id="3.40.1090.10">
    <property type="entry name" value="Cytosolic phospholipase A2 catalytic domain"/>
    <property type="match status" value="2"/>
</dbReference>
<protein>
    <submittedName>
        <fullName evidence="7">Patatin-like phospholipase family protein</fullName>
    </submittedName>
</protein>
<dbReference type="GO" id="GO:0016787">
    <property type="term" value="F:hydrolase activity"/>
    <property type="evidence" value="ECO:0007669"/>
    <property type="project" value="UniProtKB-UniRule"/>
</dbReference>
<evidence type="ECO:0000256" key="4">
    <source>
        <dbReference type="PROSITE-ProRule" id="PRU01161"/>
    </source>
</evidence>
<evidence type="ECO:0000313" key="7">
    <source>
        <dbReference type="EMBL" id="XBO41845.1"/>
    </source>
</evidence>
<proteinExistence type="predicted"/>
<dbReference type="EMBL" id="CP157484">
    <property type="protein sequence ID" value="XBO41845.1"/>
    <property type="molecule type" value="Genomic_DNA"/>
</dbReference>
<sequence length="386" mass="42000">MVADAALPKGRVGAHPRNKGQIVLVLQGGGALGAYQAGVYQAMHEAGIEPDWVIGTSIGAINASLIAGNAVADRMDRLHEFWARVEHGPMARAFGALPFVGLAMSSLMTMMQGVPGFFEPNLRSFGGAHVSLGPEAAGYYSTAPLAATLAELIDFSLVKACQPRLTVGAANVRTAEMRYFDSRETALDLRHVLASGALPPAFPAVRIGQELYWDGGILSNTPVETVFDDMPRRDSVVFAVHVWNPNGPEPDTMWQVLHRQKDIQYSSRAASHIARQRQMHKLRHVIAELARRVPEPLRSDPLTRELAAYGCLTRMHVVRLLAPSLDGEDHTKDIDFSAAGIRARWDAGYRDTCAMLEQSPWEAEIDPLEGFVLHETRAGAVVTPAS</sequence>
<name>A0AAU7JNN1_9HYPH</name>
<keyword evidence="2 4" id="KW-0442">Lipid degradation</keyword>
<organism evidence="7">
    <name type="scientific">Alsobacter sp. KACC 23698</name>
    <dbReference type="NCBI Taxonomy" id="3149229"/>
    <lineage>
        <taxon>Bacteria</taxon>
        <taxon>Pseudomonadati</taxon>
        <taxon>Pseudomonadota</taxon>
        <taxon>Alphaproteobacteria</taxon>
        <taxon>Hyphomicrobiales</taxon>
        <taxon>Alsobacteraceae</taxon>
        <taxon>Alsobacter</taxon>
    </lineage>
</organism>
<dbReference type="PANTHER" id="PTHR14226">
    <property type="entry name" value="NEUROPATHY TARGET ESTERASE/SWISS CHEESE D.MELANOGASTER"/>
    <property type="match status" value="1"/>
</dbReference>